<reference evidence="3" key="1">
    <citation type="journal article" date="2019" name="Nat. Commun.">
        <title>Expansion of phycobilisome linker gene families in mesophilic red algae.</title>
        <authorList>
            <person name="Lee J."/>
            <person name="Kim D."/>
            <person name="Bhattacharya D."/>
            <person name="Yoon H.S."/>
        </authorList>
    </citation>
    <scope>NUCLEOTIDE SEQUENCE [LARGE SCALE GENOMIC DNA]</scope>
    <source>
        <strain evidence="3">CCMP 1328</strain>
    </source>
</reference>
<sequence>MVWPHAVWRPTARSALVCLVMVLACLAAAGCGRADESALDGLRAEHDHVDAGTLRVDGLDGFQEENDIEGNGDYANLAGVYDPKNWAHLRIVRPDKSQVPLIQCGVCQAMANQIAALAKTMIQEEDARASPKSSSKAGKGKRNRLPLEIRLLDMLEHGFCDPHSVYGASWIPHLEVVHNTEQNTLEFATHKEEGRCGVECRTIAFTCEQILADKTTEVGALLYKKRHAIDQTDVYVALDCPAIKCRKPSSERVTTTFEVFEPLNEFEREAANAFRAYKYEGDVPAWIYQMINGQGVRFEESAPGEDPDEL</sequence>
<dbReference type="PANTHER" id="PTHR36058">
    <property type="entry name" value="NUCLEOPHOSMIN"/>
    <property type="match status" value="1"/>
</dbReference>
<proteinExistence type="predicted"/>
<organism evidence="2 3">
    <name type="scientific">Porphyridium purpureum</name>
    <name type="common">Red alga</name>
    <name type="synonym">Porphyridium cruentum</name>
    <dbReference type="NCBI Taxonomy" id="35688"/>
    <lineage>
        <taxon>Eukaryota</taxon>
        <taxon>Rhodophyta</taxon>
        <taxon>Bangiophyceae</taxon>
        <taxon>Porphyridiales</taxon>
        <taxon>Porphyridiaceae</taxon>
        <taxon>Porphyridium</taxon>
    </lineage>
</organism>
<keyword evidence="3" id="KW-1185">Reference proteome</keyword>
<gene>
    <name evidence="2" type="ORF">FVE85_6904</name>
</gene>
<dbReference type="EMBL" id="VRMN01000001">
    <property type="protein sequence ID" value="KAA8499319.1"/>
    <property type="molecule type" value="Genomic_DNA"/>
</dbReference>
<evidence type="ECO:0000313" key="2">
    <source>
        <dbReference type="EMBL" id="KAA8499319.1"/>
    </source>
</evidence>
<comment type="caution">
    <text evidence="2">The sequence shown here is derived from an EMBL/GenBank/DDBJ whole genome shotgun (WGS) entry which is preliminary data.</text>
</comment>
<feature type="chain" id="PRO_5023935293" evidence="1">
    <location>
        <begin position="35"/>
        <end position="310"/>
    </location>
</feature>
<protein>
    <submittedName>
        <fullName evidence="2">Uncharacterized protein</fullName>
    </submittedName>
</protein>
<name>A0A5J4Z5I8_PORPP</name>
<accession>A0A5J4Z5I8</accession>
<evidence type="ECO:0000256" key="1">
    <source>
        <dbReference type="SAM" id="SignalP"/>
    </source>
</evidence>
<keyword evidence="1" id="KW-0732">Signal</keyword>
<evidence type="ECO:0000313" key="3">
    <source>
        <dbReference type="Proteomes" id="UP000324585"/>
    </source>
</evidence>
<feature type="signal peptide" evidence="1">
    <location>
        <begin position="1"/>
        <end position="34"/>
    </location>
</feature>
<dbReference type="AlphaFoldDB" id="A0A5J4Z5I8"/>
<dbReference type="Proteomes" id="UP000324585">
    <property type="component" value="Unassembled WGS sequence"/>
</dbReference>
<dbReference type="PANTHER" id="PTHR36058:SF1">
    <property type="entry name" value="NUCLEOPHOSMIN"/>
    <property type="match status" value="1"/>
</dbReference>